<dbReference type="AlphaFoldDB" id="A0A8J6N6W1"/>
<dbReference type="GO" id="GO:0004672">
    <property type="term" value="F:protein kinase activity"/>
    <property type="evidence" value="ECO:0007669"/>
    <property type="project" value="InterPro"/>
</dbReference>
<accession>A0A8J6N6W1</accession>
<comment type="caution">
    <text evidence="2">The sequence shown here is derived from an EMBL/GenBank/DDBJ whole genome shotgun (WGS) entry which is preliminary data.</text>
</comment>
<organism evidence="2 3">
    <name type="scientific">Candidatus Desulfaltia bathyphila</name>
    <dbReference type="NCBI Taxonomy" id="2841697"/>
    <lineage>
        <taxon>Bacteria</taxon>
        <taxon>Pseudomonadati</taxon>
        <taxon>Thermodesulfobacteriota</taxon>
        <taxon>Desulfobacteria</taxon>
        <taxon>Desulfobacterales</taxon>
        <taxon>Desulfobacterales incertae sedis</taxon>
        <taxon>Candidatus Desulfaltia</taxon>
    </lineage>
</organism>
<evidence type="ECO:0000259" key="1">
    <source>
        <dbReference type="PROSITE" id="PS50011"/>
    </source>
</evidence>
<gene>
    <name evidence="2" type="ORF">H8E80_06215</name>
</gene>
<evidence type="ECO:0000313" key="2">
    <source>
        <dbReference type="EMBL" id="MBC8199623.1"/>
    </source>
</evidence>
<dbReference type="PROSITE" id="PS50011">
    <property type="entry name" value="PROTEIN_KINASE_DOM"/>
    <property type="match status" value="1"/>
</dbReference>
<dbReference type="GO" id="GO:0005524">
    <property type="term" value="F:ATP binding"/>
    <property type="evidence" value="ECO:0007669"/>
    <property type="project" value="InterPro"/>
</dbReference>
<dbReference type="Proteomes" id="UP000603545">
    <property type="component" value="Unassembled WGS sequence"/>
</dbReference>
<dbReference type="Gene3D" id="1.10.510.10">
    <property type="entry name" value="Transferase(Phosphotransferase) domain 1"/>
    <property type="match status" value="1"/>
</dbReference>
<proteinExistence type="predicted"/>
<dbReference type="EMBL" id="JACNLL010000056">
    <property type="protein sequence ID" value="MBC8199623.1"/>
    <property type="molecule type" value="Genomic_DNA"/>
</dbReference>
<dbReference type="Gene3D" id="3.30.200.20">
    <property type="entry name" value="Phosphorylase Kinase, domain 1"/>
    <property type="match status" value="1"/>
</dbReference>
<dbReference type="Pfam" id="PF00069">
    <property type="entry name" value="Pkinase"/>
    <property type="match status" value="1"/>
</dbReference>
<name>A0A8J6N6W1_9BACT</name>
<dbReference type="InterPro" id="IPR011009">
    <property type="entry name" value="Kinase-like_dom_sf"/>
</dbReference>
<feature type="domain" description="Protein kinase" evidence="1">
    <location>
        <begin position="40"/>
        <end position="307"/>
    </location>
</feature>
<protein>
    <recommendedName>
        <fullName evidence="1">Protein kinase domain-containing protein</fullName>
    </recommendedName>
</protein>
<reference evidence="2 3" key="1">
    <citation type="submission" date="2020-08" db="EMBL/GenBank/DDBJ databases">
        <title>Bridging the membrane lipid divide: bacteria of the FCB group superphylum have the potential to synthesize archaeal ether lipids.</title>
        <authorList>
            <person name="Villanueva L."/>
            <person name="Von Meijenfeldt F.A.B."/>
            <person name="Westbye A.B."/>
            <person name="Yadav S."/>
            <person name="Hopmans E.C."/>
            <person name="Dutilh B.E."/>
            <person name="Sinninghe Damste J.S."/>
        </authorList>
    </citation>
    <scope>NUCLEOTIDE SEQUENCE [LARGE SCALE GENOMIC DNA]</scope>
    <source>
        <strain evidence="2">NIOZ-UU82</strain>
    </source>
</reference>
<sequence length="307" mass="36139">MVARWASPRAESYRFKIYKDTSDFFRVEYGSVVVLNEKPFLIQHNAKEGRFGLDDEEKFWVKRSIDLTDGSRKIIKLVFHEKFMATIAGIPFECFRSPRKEARILKLVAGHKNFMHGYAVEDEKGNIVRVLDIINGKTIHDYVQNLNLDHKTYFYELFPDILNSYIECIKAIRFLHENGEKHGDIRRDHILIDRDSGDFRWIDFDYNYKQRENIYAYDLFGLGNVLIFLTGMGDLMMTDLTNQNHPVLSSLTDDDVNIVFHNRVANLKKVYPYIPETLNRVLLHFSRGANWFYDNTSQLLEDLLLIH</sequence>
<dbReference type="SUPFAM" id="SSF56112">
    <property type="entry name" value="Protein kinase-like (PK-like)"/>
    <property type="match status" value="1"/>
</dbReference>
<evidence type="ECO:0000313" key="3">
    <source>
        <dbReference type="Proteomes" id="UP000603545"/>
    </source>
</evidence>
<dbReference type="InterPro" id="IPR000719">
    <property type="entry name" value="Prot_kinase_dom"/>
</dbReference>